<evidence type="ECO:0000313" key="1">
    <source>
        <dbReference type="EMBL" id="CUS51863.1"/>
    </source>
</evidence>
<accession>A0A160TQV5</accession>
<organism evidence="1">
    <name type="scientific">hydrothermal vent metagenome</name>
    <dbReference type="NCBI Taxonomy" id="652676"/>
    <lineage>
        <taxon>unclassified sequences</taxon>
        <taxon>metagenomes</taxon>
        <taxon>ecological metagenomes</taxon>
    </lineage>
</organism>
<proteinExistence type="predicted"/>
<reference evidence="1" key="1">
    <citation type="submission" date="2015-10" db="EMBL/GenBank/DDBJ databases">
        <authorList>
            <person name="Gilbert D.G."/>
        </authorList>
    </citation>
    <scope>NUCLEOTIDE SEQUENCE</scope>
</reference>
<protein>
    <submittedName>
        <fullName evidence="1">Uncharacterized protein</fullName>
    </submittedName>
</protein>
<name>A0A160TQV5_9ZZZZ</name>
<gene>
    <name evidence="1" type="ORF">MGWOODY_XGa162</name>
</gene>
<dbReference type="AlphaFoldDB" id="A0A160TQV5"/>
<sequence length="41" mass="4093">MAIDGLNIAAFLGGLVSGTLASVIAATAHTVEVPKQEGKQI</sequence>
<dbReference type="EMBL" id="CZRL01000071">
    <property type="protein sequence ID" value="CUS51863.1"/>
    <property type="molecule type" value="Genomic_DNA"/>
</dbReference>